<sequence length="271" mass="28646">MPKVQNAGKLSARPCAGFVLKRQSTKTVISTEDPLVQDLVTGFKQAASMINLDPGYLQPERFAELIQAILGVPRPVVSLQAAAEDDMEVQPSPDNAKAGAGTQLEDRGHDGVLEHPSQLTNVVTDISATFGEFLDNLANLPGLANAAPGDATGALPAPEHDVNLAVGLGDLDQLVSILMQVIRLEYPRGQPTFMFWNPKEVIINLLEKLAEHGVNGWQVTGIVVVPSAMPCYEGVDGVLTMRLPGPVAYDVGIAGAMAPLSLQTPDVTVGL</sequence>
<accession>J0WKR3</accession>
<dbReference type="InParanoid" id="J0WKR3"/>
<keyword evidence="3" id="KW-1185">Reference proteome</keyword>
<evidence type="ECO:0000313" key="3">
    <source>
        <dbReference type="Proteomes" id="UP000006514"/>
    </source>
</evidence>
<evidence type="ECO:0000256" key="1">
    <source>
        <dbReference type="SAM" id="MobiDB-lite"/>
    </source>
</evidence>
<name>J0WKR3_AURST</name>
<feature type="region of interest" description="Disordered" evidence="1">
    <location>
        <begin position="85"/>
        <end position="111"/>
    </location>
</feature>
<reference evidence="3" key="1">
    <citation type="journal article" date="2012" name="Science">
        <title>The Paleozoic origin of enzymatic lignin decomposition reconstructed from 31 fungal genomes.</title>
        <authorList>
            <person name="Floudas D."/>
            <person name="Binder M."/>
            <person name="Riley R."/>
            <person name="Barry K."/>
            <person name="Blanchette R.A."/>
            <person name="Henrissat B."/>
            <person name="Martinez A.T."/>
            <person name="Otillar R."/>
            <person name="Spatafora J.W."/>
            <person name="Yadav J.S."/>
            <person name="Aerts A."/>
            <person name="Benoit I."/>
            <person name="Boyd A."/>
            <person name="Carlson A."/>
            <person name="Copeland A."/>
            <person name="Coutinho P.M."/>
            <person name="de Vries R.P."/>
            <person name="Ferreira P."/>
            <person name="Findley K."/>
            <person name="Foster B."/>
            <person name="Gaskell J."/>
            <person name="Glotzer D."/>
            <person name="Gorecki P."/>
            <person name="Heitman J."/>
            <person name="Hesse C."/>
            <person name="Hori C."/>
            <person name="Igarashi K."/>
            <person name="Jurgens J.A."/>
            <person name="Kallen N."/>
            <person name="Kersten P."/>
            <person name="Kohler A."/>
            <person name="Kuees U."/>
            <person name="Kumar T.K.A."/>
            <person name="Kuo A."/>
            <person name="LaButti K."/>
            <person name="Larrondo L.F."/>
            <person name="Lindquist E."/>
            <person name="Ling A."/>
            <person name="Lombard V."/>
            <person name="Lucas S."/>
            <person name="Lundell T."/>
            <person name="Martin R."/>
            <person name="McLaughlin D.J."/>
            <person name="Morgenstern I."/>
            <person name="Morin E."/>
            <person name="Murat C."/>
            <person name="Nagy L.G."/>
            <person name="Nolan M."/>
            <person name="Ohm R.A."/>
            <person name="Patyshakuliyeva A."/>
            <person name="Rokas A."/>
            <person name="Ruiz-Duenas F.J."/>
            <person name="Sabat G."/>
            <person name="Salamov A."/>
            <person name="Samejima M."/>
            <person name="Schmutz J."/>
            <person name="Slot J.C."/>
            <person name="St John F."/>
            <person name="Stenlid J."/>
            <person name="Sun H."/>
            <person name="Sun S."/>
            <person name="Syed K."/>
            <person name="Tsang A."/>
            <person name="Wiebenga A."/>
            <person name="Young D."/>
            <person name="Pisabarro A."/>
            <person name="Eastwood D.C."/>
            <person name="Martin F."/>
            <person name="Cullen D."/>
            <person name="Grigoriev I.V."/>
            <person name="Hibbett D.S."/>
        </authorList>
    </citation>
    <scope>NUCLEOTIDE SEQUENCE [LARGE SCALE GENOMIC DNA]</scope>
    <source>
        <strain evidence="3">TFB10046</strain>
    </source>
</reference>
<dbReference type="Proteomes" id="UP000006514">
    <property type="component" value="Unassembled WGS sequence"/>
</dbReference>
<dbReference type="AlphaFoldDB" id="J0WKR3"/>
<gene>
    <name evidence="2" type="ORF">AURDEDRAFT_178011</name>
</gene>
<proteinExistence type="predicted"/>
<protein>
    <submittedName>
        <fullName evidence="2">Uncharacterized protein</fullName>
    </submittedName>
</protein>
<organism evidence="2 3">
    <name type="scientific">Auricularia subglabra (strain TFB-10046 / SS5)</name>
    <name type="common">White-rot fungus</name>
    <name type="synonym">Auricularia delicata (strain TFB10046)</name>
    <dbReference type="NCBI Taxonomy" id="717982"/>
    <lineage>
        <taxon>Eukaryota</taxon>
        <taxon>Fungi</taxon>
        <taxon>Dikarya</taxon>
        <taxon>Basidiomycota</taxon>
        <taxon>Agaricomycotina</taxon>
        <taxon>Agaricomycetes</taxon>
        <taxon>Auriculariales</taxon>
        <taxon>Auriculariaceae</taxon>
        <taxon>Auricularia</taxon>
    </lineage>
</organism>
<dbReference type="EMBL" id="JH688574">
    <property type="protein sequence ID" value="EJD32893.1"/>
    <property type="molecule type" value="Genomic_DNA"/>
</dbReference>
<evidence type="ECO:0000313" key="2">
    <source>
        <dbReference type="EMBL" id="EJD32893.1"/>
    </source>
</evidence>
<dbReference type="KEGG" id="adl:AURDEDRAFT_178011"/>